<dbReference type="SUPFAM" id="SSF53300">
    <property type="entry name" value="vWA-like"/>
    <property type="match status" value="1"/>
</dbReference>
<dbReference type="PANTHER" id="PTHR10579">
    <property type="entry name" value="CALCIUM-ACTIVATED CHLORIDE CHANNEL REGULATOR"/>
    <property type="match status" value="1"/>
</dbReference>
<dbReference type="PROSITE" id="PS50234">
    <property type="entry name" value="VWFA"/>
    <property type="match status" value="1"/>
</dbReference>
<feature type="compositionally biased region" description="Polar residues" evidence="1">
    <location>
        <begin position="22"/>
        <end position="36"/>
    </location>
</feature>
<dbReference type="InterPro" id="IPR036465">
    <property type="entry name" value="vWFA_dom_sf"/>
</dbReference>
<dbReference type="Gene3D" id="3.40.50.410">
    <property type="entry name" value="von Willebrand factor, type A domain"/>
    <property type="match status" value="1"/>
</dbReference>
<feature type="region of interest" description="Disordered" evidence="1">
    <location>
        <begin position="19"/>
        <end position="71"/>
    </location>
</feature>
<gene>
    <name evidence="4" type="primary">LOC111125713</name>
</gene>
<dbReference type="Proteomes" id="UP000694844">
    <property type="component" value="Chromosome 3"/>
</dbReference>
<reference evidence="4" key="1">
    <citation type="submission" date="2025-08" db="UniProtKB">
        <authorList>
            <consortium name="RefSeq"/>
        </authorList>
    </citation>
    <scope>IDENTIFICATION</scope>
    <source>
        <tissue evidence="4">Whole sample</tissue>
    </source>
</reference>
<dbReference type="OrthoDB" id="299997at2759"/>
<feature type="domain" description="VWFA" evidence="2">
    <location>
        <begin position="140"/>
        <end position="296"/>
    </location>
</feature>
<evidence type="ECO:0000256" key="1">
    <source>
        <dbReference type="SAM" id="MobiDB-lite"/>
    </source>
</evidence>
<evidence type="ECO:0000313" key="4">
    <source>
        <dbReference type="RefSeq" id="XP_022325478.1"/>
    </source>
</evidence>
<dbReference type="PANTHER" id="PTHR10579:SF43">
    <property type="entry name" value="ZINC FINGER (C3HC4-TYPE RING FINGER) FAMILY PROTEIN"/>
    <property type="match status" value="1"/>
</dbReference>
<dbReference type="CDD" id="cd00198">
    <property type="entry name" value="vWFA"/>
    <property type="match status" value="1"/>
</dbReference>
<sequence length="296" mass="33584">MAAVFPDKVSKYRETADMYSDFSPSHKTISMATTDSADPPPIPRRNQRVKFDEGPQPRGENLESSPKKVRSKIKWKDSDAEDDQILMKRDTFRGGSVKLASQGERDVELTYNLLQTEEKGKVVMELSTRHEMEVHCVRARILILVDISGSMGIKYDRRRKLSKLTRMKKFAIELVDSLDDGDFASVVTFGEKTNVLVPLQEINSNTRSVLKTSLENLDKTFLSTKTNLSAGLSRAIDLFSEHAKGPEDLLMYRNSIIVFSDGEINDGTKEPNKLVHEVREKIRKNAFNWMILRISG</sequence>
<dbReference type="KEGG" id="cvn:111125713"/>
<organism evidence="3 4">
    <name type="scientific">Crassostrea virginica</name>
    <name type="common">Eastern oyster</name>
    <dbReference type="NCBI Taxonomy" id="6565"/>
    <lineage>
        <taxon>Eukaryota</taxon>
        <taxon>Metazoa</taxon>
        <taxon>Spiralia</taxon>
        <taxon>Lophotrochozoa</taxon>
        <taxon>Mollusca</taxon>
        <taxon>Bivalvia</taxon>
        <taxon>Autobranchia</taxon>
        <taxon>Pteriomorphia</taxon>
        <taxon>Ostreida</taxon>
        <taxon>Ostreoidea</taxon>
        <taxon>Ostreidae</taxon>
        <taxon>Crassostrea</taxon>
    </lineage>
</organism>
<dbReference type="Pfam" id="PF00092">
    <property type="entry name" value="VWA"/>
    <property type="match status" value="1"/>
</dbReference>
<accession>A0A8B8DBS3</accession>
<name>A0A8B8DBS3_CRAVI</name>
<proteinExistence type="predicted"/>
<dbReference type="AlphaFoldDB" id="A0A8B8DBS3"/>
<keyword evidence="3" id="KW-1185">Reference proteome</keyword>
<dbReference type="InterPro" id="IPR051266">
    <property type="entry name" value="CLCR"/>
</dbReference>
<dbReference type="GeneID" id="111125713"/>
<dbReference type="InterPro" id="IPR002035">
    <property type="entry name" value="VWF_A"/>
</dbReference>
<evidence type="ECO:0000313" key="3">
    <source>
        <dbReference type="Proteomes" id="UP000694844"/>
    </source>
</evidence>
<dbReference type="RefSeq" id="XP_022325478.1">
    <property type="nucleotide sequence ID" value="XM_022469770.1"/>
</dbReference>
<dbReference type="SMART" id="SM00327">
    <property type="entry name" value="VWA"/>
    <property type="match status" value="1"/>
</dbReference>
<evidence type="ECO:0000259" key="2">
    <source>
        <dbReference type="PROSITE" id="PS50234"/>
    </source>
</evidence>
<protein>
    <submittedName>
        <fullName evidence="4">Uncharacterized protein LOC111125713</fullName>
    </submittedName>
</protein>